<keyword evidence="1" id="KW-1133">Transmembrane helix</keyword>
<keyword evidence="1" id="KW-0472">Membrane</keyword>
<comment type="caution">
    <text evidence="2">The sequence shown here is derived from an EMBL/GenBank/DDBJ whole genome shotgun (WGS) entry which is preliminary data.</text>
</comment>
<evidence type="ECO:0000256" key="1">
    <source>
        <dbReference type="SAM" id="Phobius"/>
    </source>
</evidence>
<name>A0A0G1U184_9BACT</name>
<reference evidence="2 3" key="1">
    <citation type="journal article" date="2015" name="Nature">
        <title>rRNA introns, odd ribosomes, and small enigmatic genomes across a large radiation of phyla.</title>
        <authorList>
            <person name="Brown C.T."/>
            <person name="Hug L.A."/>
            <person name="Thomas B.C."/>
            <person name="Sharon I."/>
            <person name="Castelle C.J."/>
            <person name="Singh A."/>
            <person name="Wilkins M.J."/>
            <person name="Williams K.H."/>
            <person name="Banfield J.F."/>
        </authorList>
    </citation>
    <scope>NUCLEOTIDE SEQUENCE [LARGE SCALE GENOMIC DNA]</scope>
</reference>
<dbReference type="AlphaFoldDB" id="A0A0G1U184"/>
<proteinExistence type="predicted"/>
<dbReference type="Proteomes" id="UP000034739">
    <property type="component" value="Unassembled WGS sequence"/>
</dbReference>
<keyword evidence="1" id="KW-0812">Transmembrane</keyword>
<evidence type="ECO:0000313" key="3">
    <source>
        <dbReference type="Proteomes" id="UP000034739"/>
    </source>
</evidence>
<dbReference type="EMBL" id="LCOY01000018">
    <property type="protein sequence ID" value="KKU87809.1"/>
    <property type="molecule type" value="Genomic_DNA"/>
</dbReference>
<gene>
    <name evidence="2" type="ORF">UY16_C0018G0014</name>
</gene>
<accession>A0A0G1U184</accession>
<protein>
    <submittedName>
        <fullName evidence="2">Uncharacterized protein</fullName>
    </submittedName>
</protein>
<evidence type="ECO:0000313" key="2">
    <source>
        <dbReference type="EMBL" id="KKU87809.1"/>
    </source>
</evidence>
<organism evidence="2 3">
    <name type="scientific">Candidatus Gottesmanbacteria bacterium GW2011_GWA2_47_9</name>
    <dbReference type="NCBI Taxonomy" id="1618445"/>
    <lineage>
        <taxon>Bacteria</taxon>
        <taxon>Candidatus Gottesmaniibacteriota</taxon>
    </lineage>
</organism>
<feature type="transmembrane region" description="Helical" evidence="1">
    <location>
        <begin position="6"/>
        <end position="22"/>
    </location>
</feature>
<sequence length="79" mass="9599">MKLPKWIIFLLIIGIGFAFYWYSIRPSSIRKECHQKGLEWAVQFVPFEKEPDIDKRDMLQDREYEAEYERCLRKNGISQ</sequence>